<dbReference type="AlphaFoldDB" id="A0A0C4DS24"/>
<evidence type="ECO:0000256" key="12">
    <source>
        <dbReference type="ARBA" id="ARBA00042762"/>
    </source>
</evidence>
<comment type="subcellular location">
    <subcellularLocation>
        <location evidence="1">Secreted</location>
        <location evidence="1">Cell wall</location>
    </subcellularLocation>
</comment>
<comment type="function">
    <text evidence="8">Beta-glucosidases are one of a number of cellulolytic enzymes involved in the degradation of cellulosic biomass. Catalyzes the last step releasing glucose from the inhibitory cellobiose.</text>
</comment>
<gene>
    <name evidence="14" type="ORF">MAPG_02695</name>
</gene>
<evidence type="ECO:0000256" key="1">
    <source>
        <dbReference type="ARBA" id="ARBA00004191"/>
    </source>
</evidence>
<evidence type="ECO:0000256" key="11">
    <source>
        <dbReference type="ARBA" id="ARBA00041516"/>
    </source>
</evidence>
<reference evidence="15" key="4">
    <citation type="journal article" date="2015" name="G3 (Bethesda)">
        <title>Genome sequences of three phytopathogenic species of the Magnaporthaceae family of fungi.</title>
        <authorList>
            <person name="Okagaki L.H."/>
            <person name="Nunes C.C."/>
            <person name="Sailsbery J."/>
            <person name="Clay B."/>
            <person name="Brown D."/>
            <person name="John T."/>
            <person name="Oh Y."/>
            <person name="Young N."/>
            <person name="Fitzgerald M."/>
            <person name="Haas B.J."/>
            <person name="Zeng Q."/>
            <person name="Young S."/>
            <person name="Adiconis X."/>
            <person name="Fan L."/>
            <person name="Levin J.Z."/>
            <person name="Mitchell T.K."/>
            <person name="Okubara P.A."/>
            <person name="Farman M.L."/>
            <person name="Kohn L.M."/>
            <person name="Birren B."/>
            <person name="Ma L.-J."/>
            <person name="Dean R.A."/>
        </authorList>
    </citation>
    <scope>NUCLEOTIDE SEQUENCE</scope>
    <source>
        <strain evidence="15">ATCC 64411 / 73-15</strain>
    </source>
</reference>
<dbReference type="OMA" id="VVCPYAT"/>
<comment type="similarity">
    <text evidence="2">Belongs to the glycosyl hydrolase 17 family.</text>
</comment>
<dbReference type="EMBL" id="ADBL01000659">
    <property type="status" value="NOT_ANNOTATED_CDS"/>
    <property type="molecule type" value="Genomic_DNA"/>
</dbReference>
<keyword evidence="6" id="KW-0378">Hydrolase</keyword>
<reference evidence="16" key="2">
    <citation type="submission" date="2010-05" db="EMBL/GenBank/DDBJ databases">
        <title>The genome sequence of Magnaporthe poae strain ATCC 64411.</title>
        <authorList>
            <person name="Ma L.-J."/>
            <person name="Dead R."/>
            <person name="Young S."/>
            <person name="Zeng Q."/>
            <person name="Koehrsen M."/>
            <person name="Alvarado L."/>
            <person name="Berlin A."/>
            <person name="Chapman S.B."/>
            <person name="Chen Z."/>
            <person name="Freedman E."/>
            <person name="Gellesch M."/>
            <person name="Goldberg J."/>
            <person name="Griggs A."/>
            <person name="Gujja S."/>
            <person name="Heilman E.R."/>
            <person name="Heiman D."/>
            <person name="Hepburn T."/>
            <person name="Howarth C."/>
            <person name="Jen D."/>
            <person name="Larson L."/>
            <person name="Mehta T."/>
            <person name="Neiman D."/>
            <person name="Pearson M."/>
            <person name="Roberts A."/>
            <person name="Saif S."/>
            <person name="Shea T."/>
            <person name="Shenoy N."/>
            <person name="Sisk P."/>
            <person name="Stolte C."/>
            <person name="Sykes S."/>
            <person name="Walk T."/>
            <person name="White J."/>
            <person name="Yandava C."/>
            <person name="Haas B."/>
            <person name="Nusbaum C."/>
            <person name="Birren B."/>
        </authorList>
    </citation>
    <scope>NUCLEOTIDE SEQUENCE [LARGE SCALE GENOMIC DNA]</scope>
    <source>
        <strain evidence="16">ATCC 64411 / 73-15</strain>
    </source>
</reference>
<dbReference type="EMBL" id="ADBL01000660">
    <property type="status" value="NOT_ANNOTATED_CDS"/>
    <property type="molecule type" value="Genomic_DNA"/>
</dbReference>
<evidence type="ECO:0000256" key="3">
    <source>
        <dbReference type="ARBA" id="ARBA00022512"/>
    </source>
</evidence>
<dbReference type="Gene3D" id="3.20.20.80">
    <property type="entry name" value="Glycosidases"/>
    <property type="match status" value="1"/>
</dbReference>
<protein>
    <recommendedName>
        <fullName evidence="9">Probable beta-glucosidase btgE</fullName>
    </recommendedName>
    <alternativeName>
        <fullName evidence="10">Beta-D-glucoside glucohydrolase btgE</fullName>
    </alternativeName>
    <alternativeName>
        <fullName evidence="12">Cellobiase btgE</fullName>
    </alternativeName>
    <alternativeName>
        <fullName evidence="11">Gentiobiase btgE</fullName>
    </alternativeName>
</protein>
<proteinExistence type="inferred from homology"/>
<keyword evidence="7" id="KW-0326">Glycosidase</keyword>
<organism evidence="15 16">
    <name type="scientific">Magnaporthiopsis poae (strain ATCC 64411 / 73-15)</name>
    <name type="common">Kentucky bluegrass fungus</name>
    <name type="synonym">Magnaporthe poae</name>
    <dbReference type="NCBI Taxonomy" id="644358"/>
    <lineage>
        <taxon>Eukaryota</taxon>
        <taxon>Fungi</taxon>
        <taxon>Dikarya</taxon>
        <taxon>Ascomycota</taxon>
        <taxon>Pezizomycotina</taxon>
        <taxon>Sordariomycetes</taxon>
        <taxon>Sordariomycetidae</taxon>
        <taxon>Magnaporthales</taxon>
        <taxon>Magnaporthaceae</taxon>
        <taxon>Magnaporthiopsis</taxon>
    </lineage>
</organism>
<dbReference type="PANTHER" id="PTHR16631:SF24">
    <property type="entry name" value="FAMILY 17 GLUCOSIDASE SCW11-RELATED"/>
    <property type="match status" value="1"/>
</dbReference>
<dbReference type="OrthoDB" id="4082933at2759"/>
<name>A0A0C4DS24_MAGP6</name>
<evidence type="ECO:0000256" key="10">
    <source>
        <dbReference type="ARBA" id="ARBA00041495"/>
    </source>
</evidence>
<keyword evidence="16" id="KW-1185">Reference proteome</keyword>
<feature type="compositionally biased region" description="Low complexity" evidence="13">
    <location>
        <begin position="98"/>
        <end position="123"/>
    </location>
</feature>
<dbReference type="SUPFAM" id="SSF51445">
    <property type="entry name" value="(Trans)glycosidases"/>
    <property type="match status" value="1"/>
</dbReference>
<reference evidence="14" key="1">
    <citation type="submission" date="2010-05" db="EMBL/GenBank/DDBJ databases">
        <title>The Genome Sequence of Magnaporthe poae strain ATCC 64411.</title>
        <authorList>
            <consortium name="The Broad Institute Genome Sequencing Platform"/>
            <consortium name="Broad Institute Genome Sequencing Center for Infectious Disease"/>
            <person name="Ma L.-J."/>
            <person name="Dead R."/>
            <person name="Young S."/>
            <person name="Zeng Q."/>
            <person name="Koehrsen M."/>
            <person name="Alvarado L."/>
            <person name="Berlin A."/>
            <person name="Chapman S.B."/>
            <person name="Chen Z."/>
            <person name="Freedman E."/>
            <person name="Gellesch M."/>
            <person name="Goldberg J."/>
            <person name="Griggs A."/>
            <person name="Gujja S."/>
            <person name="Heilman E.R."/>
            <person name="Heiman D."/>
            <person name="Hepburn T."/>
            <person name="Howarth C."/>
            <person name="Jen D."/>
            <person name="Larson L."/>
            <person name="Mehta T."/>
            <person name="Neiman D."/>
            <person name="Pearson M."/>
            <person name="Roberts A."/>
            <person name="Saif S."/>
            <person name="Shea T."/>
            <person name="Shenoy N."/>
            <person name="Sisk P."/>
            <person name="Stolte C."/>
            <person name="Sykes S."/>
            <person name="Walk T."/>
            <person name="White J."/>
            <person name="Yandava C."/>
            <person name="Haas B."/>
            <person name="Nusbaum C."/>
            <person name="Birren B."/>
        </authorList>
    </citation>
    <scope>NUCLEOTIDE SEQUENCE</scope>
    <source>
        <strain evidence="14">ATCC 64411</strain>
    </source>
</reference>
<keyword evidence="4" id="KW-0964">Secreted</keyword>
<dbReference type="GO" id="GO:0009986">
    <property type="term" value="C:cell surface"/>
    <property type="evidence" value="ECO:0007669"/>
    <property type="project" value="TreeGrafter"/>
</dbReference>
<dbReference type="VEuPathDB" id="FungiDB:MAPG_02695"/>
<sequence>MASWAIHQWTTAPFPGSSWDPQTGQQVEAPGDGTLPASANARWARTCLLLSPHLAWLGPLVYGLSACLGRVVQDLLHDHLRRADLRAGEAPDHPAGRPTTSTSTSSTTSTSLAPVVPTTTTTPAPTVPTPIKYICPTPGEYTFPATTLTITETTTVCVGAATMAPPAGVTTAPTAGCPAVTVYPPGTYTAPQIVTTITETSVVVVCPFTTPAPAPTASSIPAPPPPAPTSDVPKEQPQPQPSTPATSPNPPKLGGGNQWAMTYTPYGSGGLCKDAAAVDADIKKIKESGFNSIRVYSTDCDTLPNVGAACKKYSVKMIIGVFVGAPGCDNGNPHVADQIAAIEKWGMWDLVDMAVVGNEALFNGFCTPDQLAALITKVRTMLRSHGCNAPVTTTDTVNGWQAPGVAEKICSVVDVVGANIHAYFNGNVQPSGAGDFVLSQLKIVEGLCGGKTGYVMESGWPSGGLCIDKSCASPDAQAAAIKSIQSVVGGQTVFFSFTNDDWKADGACQCEKSWGCGHLFA</sequence>
<dbReference type="STRING" id="644358.A0A0C4DS24"/>
<evidence type="ECO:0000256" key="9">
    <source>
        <dbReference type="ARBA" id="ARBA00039284"/>
    </source>
</evidence>
<dbReference type="PANTHER" id="PTHR16631">
    <property type="entry name" value="GLUCAN 1,3-BETA-GLUCOSIDASE"/>
    <property type="match status" value="1"/>
</dbReference>
<evidence type="ECO:0000256" key="8">
    <source>
        <dbReference type="ARBA" id="ARBA00024983"/>
    </source>
</evidence>
<evidence type="ECO:0000256" key="2">
    <source>
        <dbReference type="ARBA" id="ARBA00008773"/>
    </source>
</evidence>
<evidence type="ECO:0000313" key="14">
    <source>
        <dbReference type="EMBL" id="KLU83642.1"/>
    </source>
</evidence>
<feature type="region of interest" description="Disordered" evidence="13">
    <location>
        <begin position="214"/>
        <end position="259"/>
    </location>
</feature>
<accession>A0A0C4DS24</accession>
<evidence type="ECO:0000256" key="4">
    <source>
        <dbReference type="ARBA" id="ARBA00022525"/>
    </source>
</evidence>
<evidence type="ECO:0000313" key="15">
    <source>
        <dbReference type="EnsemblFungi" id="MAPG_02695T0"/>
    </source>
</evidence>
<keyword evidence="5" id="KW-0732">Signal</keyword>
<feature type="compositionally biased region" description="Basic and acidic residues" evidence="13">
    <location>
        <begin position="86"/>
        <end position="95"/>
    </location>
</feature>
<feature type="region of interest" description="Disordered" evidence="13">
    <location>
        <begin position="86"/>
        <end position="123"/>
    </location>
</feature>
<evidence type="ECO:0000313" key="16">
    <source>
        <dbReference type="Proteomes" id="UP000011715"/>
    </source>
</evidence>
<keyword evidence="3" id="KW-0134">Cell wall</keyword>
<evidence type="ECO:0000256" key="5">
    <source>
        <dbReference type="ARBA" id="ARBA00022729"/>
    </source>
</evidence>
<dbReference type="EMBL" id="GL876967">
    <property type="protein sequence ID" value="KLU83642.1"/>
    <property type="molecule type" value="Genomic_DNA"/>
</dbReference>
<dbReference type="GO" id="GO:0071555">
    <property type="term" value="P:cell wall organization"/>
    <property type="evidence" value="ECO:0007669"/>
    <property type="project" value="TreeGrafter"/>
</dbReference>
<evidence type="ECO:0000256" key="13">
    <source>
        <dbReference type="SAM" id="MobiDB-lite"/>
    </source>
</evidence>
<reference evidence="15" key="5">
    <citation type="submission" date="2015-06" db="UniProtKB">
        <authorList>
            <consortium name="EnsemblFungi"/>
        </authorList>
    </citation>
    <scope>IDENTIFICATION</scope>
    <source>
        <strain evidence="15">ATCC 64411</strain>
    </source>
</reference>
<dbReference type="InterPro" id="IPR050732">
    <property type="entry name" value="Beta-glucan_modifiers"/>
</dbReference>
<dbReference type="GO" id="GO:0042973">
    <property type="term" value="F:glucan endo-1,3-beta-D-glucosidase activity"/>
    <property type="evidence" value="ECO:0007669"/>
    <property type="project" value="TreeGrafter"/>
</dbReference>
<dbReference type="eggNOG" id="ENOG502QS0R">
    <property type="taxonomic scope" value="Eukaryota"/>
</dbReference>
<dbReference type="GO" id="GO:0005576">
    <property type="term" value="C:extracellular region"/>
    <property type="evidence" value="ECO:0007669"/>
    <property type="project" value="TreeGrafter"/>
</dbReference>
<dbReference type="EnsemblFungi" id="MAPG_02695T0">
    <property type="protein sequence ID" value="MAPG_02695T0"/>
    <property type="gene ID" value="MAPG_02695"/>
</dbReference>
<dbReference type="Proteomes" id="UP000011715">
    <property type="component" value="Unassembled WGS sequence"/>
</dbReference>
<reference evidence="14" key="3">
    <citation type="submission" date="2011-03" db="EMBL/GenBank/DDBJ databases">
        <title>Annotation of Magnaporthe poae ATCC 64411.</title>
        <authorList>
            <person name="Ma L.-J."/>
            <person name="Dead R."/>
            <person name="Young S.K."/>
            <person name="Zeng Q."/>
            <person name="Gargeya S."/>
            <person name="Fitzgerald M."/>
            <person name="Haas B."/>
            <person name="Abouelleil A."/>
            <person name="Alvarado L."/>
            <person name="Arachchi H.M."/>
            <person name="Berlin A."/>
            <person name="Brown A."/>
            <person name="Chapman S.B."/>
            <person name="Chen Z."/>
            <person name="Dunbar C."/>
            <person name="Freedman E."/>
            <person name="Gearin G."/>
            <person name="Gellesch M."/>
            <person name="Goldberg J."/>
            <person name="Griggs A."/>
            <person name="Gujja S."/>
            <person name="Heiman D."/>
            <person name="Howarth C."/>
            <person name="Larson L."/>
            <person name="Lui A."/>
            <person name="MacDonald P.J.P."/>
            <person name="Mehta T."/>
            <person name="Montmayeur A."/>
            <person name="Murphy C."/>
            <person name="Neiman D."/>
            <person name="Pearson M."/>
            <person name="Priest M."/>
            <person name="Roberts A."/>
            <person name="Saif S."/>
            <person name="Shea T."/>
            <person name="Shenoy N."/>
            <person name="Sisk P."/>
            <person name="Stolte C."/>
            <person name="Sykes S."/>
            <person name="Yandava C."/>
            <person name="Wortman J."/>
            <person name="Nusbaum C."/>
            <person name="Birren B."/>
        </authorList>
    </citation>
    <scope>NUCLEOTIDE SEQUENCE</scope>
    <source>
        <strain evidence="14">ATCC 64411</strain>
    </source>
</reference>
<evidence type="ECO:0000256" key="6">
    <source>
        <dbReference type="ARBA" id="ARBA00022801"/>
    </source>
</evidence>
<dbReference type="InterPro" id="IPR017853">
    <property type="entry name" value="GH"/>
</dbReference>
<dbReference type="GO" id="GO:0009277">
    <property type="term" value="C:fungal-type cell wall"/>
    <property type="evidence" value="ECO:0007669"/>
    <property type="project" value="TreeGrafter"/>
</dbReference>
<feature type="compositionally biased region" description="Pro residues" evidence="13">
    <location>
        <begin position="236"/>
        <end position="251"/>
    </location>
</feature>
<evidence type="ECO:0000256" key="7">
    <source>
        <dbReference type="ARBA" id="ARBA00023295"/>
    </source>
</evidence>